<organism evidence="2 3">
    <name type="scientific">Lutibacter oricola</name>
    <dbReference type="NCBI Taxonomy" id="762486"/>
    <lineage>
        <taxon>Bacteria</taxon>
        <taxon>Pseudomonadati</taxon>
        <taxon>Bacteroidota</taxon>
        <taxon>Flavobacteriia</taxon>
        <taxon>Flavobacteriales</taxon>
        <taxon>Flavobacteriaceae</taxon>
        <taxon>Lutibacter</taxon>
    </lineage>
</organism>
<dbReference type="OrthoDB" id="9798708at2"/>
<reference evidence="2 3" key="1">
    <citation type="submission" date="2016-10" db="EMBL/GenBank/DDBJ databases">
        <authorList>
            <person name="de Groot N.N."/>
        </authorList>
    </citation>
    <scope>NUCLEOTIDE SEQUENCE [LARGE SCALE GENOMIC DNA]</scope>
    <source>
        <strain evidence="2 3">DSM 24956</strain>
    </source>
</reference>
<evidence type="ECO:0000256" key="1">
    <source>
        <dbReference type="SAM" id="Phobius"/>
    </source>
</evidence>
<dbReference type="InterPro" id="IPR032820">
    <property type="entry name" value="ATPase_put"/>
</dbReference>
<dbReference type="Proteomes" id="UP000199595">
    <property type="component" value="Unassembled WGS sequence"/>
</dbReference>
<name>A0A1H2RCI3_9FLAO</name>
<sequence length="76" mass="8706">MTKPKKKNQLHKFAQLSGIAFQMGITIYLGAYFGKKLDAYFETTNKIYTLVLTLLALALSIYSVLLQLKKINDKYE</sequence>
<gene>
    <name evidence="2" type="ORF">SAMN05444411_101204</name>
</gene>
<keyword evidence="1" id="KW-0472">Membrane</keyword>
<evidence type="ECO:0000313" key="2">
    <source>
        <dbReference type="EMBL" id="SDW17127.1"/>
    </source>
</evidence>
<dbReference type="EMBL" id="FNNJ01000001">
    <property type="protein sequence ID" value="SDW17127.1"/>
    <property type="molecule type" value="Genomic_DNA"/>
</dbReference>
<keyword evidence="3" id="KW-1185">Reference proteome</keyword>
<accession>A0A1H2RCI3</accession>
<keyword evidence="1" id="KW-0812">Transmembrane</keyword>
<proteinExistence type="predicted"/>
<dbReference type="STRING" id="762486.SAMN05444411_101204"/>
<feature type="transmembrane region" description="Helical" evidence="1">
    <location>
        <begin position="46"/>
        <end position="66"/>
    </location>
</feature>
<dbReference type="Pfam" id="PF09527">
    <property type="entry name" value="ATPase_gene1"/>
    <property type="match status" value="1"/>
</dbReference>
<evidence type="ECO:0000313" key="3">
    <source>
        <dbReference type="Proteomes" id="UP000199595"/>
    </source>
</evidence>
<feature type="transmembrane region" description="Helical" evidence="1">
    <location>
        <begin position="12"/>
        <end position="34"/>
    </location>
</feature>
<dbReference type="AlphaFoldDB" id="A0A1H2RCI3"/>
<protein>
    <submittedName>
        <fullName evidence="2">Putative F0F1-ATPase subunit Ca2+/Mg2+ transporter</fullName>
    </submittedName>
</protein>
<dbReference type="RefSeq" id="WP_090118811.1">
    <property type="nucleotide sequence ID" value="NZ_FNNJ01000001.1"/>
</dbReference>
<keyword evidence="1" id="KW-1133">Transmembrane helix</keyword>